<accession>A0A6U1V0A1</accession>
<evidence type="ECO:0000256" key="1">
    <source>
        <dbReference type="SAM" id="SignalP"/>
    </source>
</evidence>
<dbReference type="AlphaFoldDB" id="A0A6U1V0A1"/>
<feature type="chain" id="PRO_5036191920" description="PSI domain-containing protein" evidence="1">
    <location>
        <begin position="20"/>
        <end position="118"/>
    </location>
</feature>
<reference evidence="2" key="1">
    <citation type="submission" date="2021-01" db="EMBL/GenBank/DDBJ databases">
        <authorList>
            <person name="Corre E."/>
            <person name="Pelletier E."/>
            <person name="Niang G."/>
            <person name="Scheremetjew M."/>
            <person name="Finn R."/>
            <person name="Kale V."/>
            <person name="Holt S."/>
            <person name="Cochrane G."/>
            <person name="Meng A."/>
            <person name="Brown T."/>
            <person name="Cohen L."/>
        </authorList>
    </citation>
    <scope>NUCLEOTIDE SEQUENCE</scope>
    <source>
        <strain evidence="2">Grunow 1884</strain>
    </source>
</reference>
<gene>
    <name evidence="2" type="ORF">OSIN01602_LOCUS9292</name>
    <name evidence="3" type="ORF">OSIN01602_LOCUS9293</name>
</gene>
<protein>
    <recommendedName>
        <fullName evidence="4">PSI domain-containing protein</fullName>
    </recommendedName>
</protein>
<evidence type="ECO:0000313" key="3">
    <source>
        <dbReference type="EMBL" id="CAD9337736.1"/>
    </source>
</evidence>
<keyword evidence="1" id="KW-0732">Signal</keyword>
<evidence type="ECO:0008006" key="4">
    <source>
        <dbReference type="Google" id="ProtNLM"/>
    </source>
</evidence>
<dbReference type="EMBL" id="HBGO01016423">
    <property type="protein sequence ID" value="CAD9337736.1"/>
    <property type="molecule type" value="Transcribed_RNA"/>
</dbReference>
<proteinExistence type="predicted"/>
<dbReference type="EMBL" id="HBGO01016421">
    <property type="protein sequence ID" value="CAD9337735.1"/>
    <property type="molecule type" value="Transcribed_RNA"/>
</dbReference>
<evidence type="ECO:0000313" key="2">
    <source>
        <dbReference type="EMBL" id="CAD9337735.1"/>
    </source>
</evidence>
<name>A0A6U1V0A1_TRICV</name>
<sequence>MKLAISPLVSILLISSVGASSATGSFVDADVDLGGSMTGMKKPKANLHGRRTQTIDPYSCSRAKSCCKCSDKNCSDLTSAKKYRKCIRKNCKSRCRKAAGKCYGDKNRATEVAIEECW</sequence>
<feature type="signal peptide" evidence="1">
    <location>
        <begin position="1"/>
        <end position="19"/>
    </location>
</feature>
<organism evidence="2">
    <name type="scientific">Trieres chinensis</name>
    <name type="common">Marine centric diatom</name>
    <name type="synonym">Odontella sinensis</name>
    <dbReference type="NCBI Taxonomy" id="1514140"/>
    <lineage>
        <taxon>Eukaryota</taxon>
        <taxon>Sar</taxon>
        <taxon>Stramenopiles</taxon>
        <taxon>Ochrophyta</taxon>
        <taxon>Bacillariophyta</taxon>
        <taxon>Mediophyceae</taxon>
        <taxon>Biddulphiophycidae</taxon>
        <taxon>Eupodiscales</taxon>
        <taxon>Parodontellaceae</taxon>
        <taxon>Trieres</taxon>
    </lineage>
</organism>